<sequence length="85" mass="9073">MADLHQKLDALMGLVDVLNSIEDDQTENAPLAPPPKSFPTPMSGRNRVSGKYNNTGTQRIKGLSNQTGYTDGNANGAINFGNLNV</sequence>
<name>A0A6A5NIS9_LUPAL</name>
<dbReference type="EMBL" id="WOCE01000013">
    <property type="protein sequence ID" value="KAE9601494.1"/>
    <property type="molecule type" value="Genomic_DNA"/>
</dbReference>
<evidence type="ECO:0000313" key="3">
    <source>
        <dbReference type="Proteomes" id="UP000447434"/>
    </source>
</evidence>
<protein>
    <submittedName>
        <fullName evidence="2">Uncharacterized protein</fullName>
    </submittedName>
</protein>
<feature type="compositionally biased region" description="Polar residues" evidence="1">
    <location>
        <begin position="51"/>
        <end position="73"/>
    </location>
</feature>
<dbReference type="AlphaFoldDB" id="A0A6A5NIS9"/>
<organism evidence="2 3">
    <name type="scientific">Lupinus albus</name>
    <name type="common">White lupine</name>
    <name type="synonym">Lupinus termis</name>
    <dbReference type="NCBI Taxonomy" id="3870"/>
    <lineage>
        <taxon>Eukaryota</taxon>
        <taxon>Viridiplantae</taxon>
        <taxon>Streptophyta</taxon>
        <taxon>Embryophyta</taxon>
        <taxon>Tracheophyta</taxon>
        <taxon>Spermatophyta</taxon>
        <taxon>Magnoliopsida</taxon>
        <taxon>eudicotyledons</taxon>
        <taxon>Gunneridae</taxon>
        <taxon>Pentapetalae</taxon>
        <taxon>rosids</taxon>
        <taxon>fabids</taxon>
        <taxon>Fabales</taxon>
        <taxon>Fabaceae</taxon>
        <taxon>Papilionoideae</taxon>
        <taxon>50 kb inversion clade</taxon>
        <taxon>genistoids sensu lato</taxon>
        <taxon>core genistoids</taxon>
        <taxon>Genisteae</taxon>
        <taxon>Lupinus</taxon>
    </lineage>
</organism>
<accession>A0A6A5NIS9</accession>
<reference evidence="3" key="1">
    <citation type="journal article" date="2020" name="Nat. Commun.">
        <title>Genome sequence of the cluster root forming white lupin.</title>
        <authorList>
            <person name="Hufnagel B."/>
            <person name="Marques A."/>
            <person name="Soriano A."/>
            <person name="Marques L."/>
            <person name="Divol F."/>
            <person name="Doumas P."/>
            <person name="Sallet E."/>
            <person name="Mancinotti D."/>
            <person name="Carrere S."/>
            <person name="Marande W."/>
            <person name="Arribat S."/>
            <person name="Keller J."/>
            <person name="Huneau C."/>
            <person name="Blein T."/>
            <person name="Aime D."/>
            <person name="Laguerre M."/>
            <person name="Taylor J."/>
            <person name="Schubert V."/>
            <person name="Nelson M."/>
            <person name="Geu-Flores F."/>
            <person name="Crespi M."/>
            <person name="Gallardo-Guerrero K."/>
            <person name="Delaux P.-M."/>
            <person name="Salse J."/>
            <person name="Berges H."/>
            <person name="Guyot R."/>
            <person name="Gouzy J."/>
            <person name="Peret B."/>
        </authorList>
    </citation>
    <scope>NUCLEOTIDE SEQUENCE [LARGE SCALE GENOMIC DNA]</scope>
    <source>
        <strain evidence="3">cv. Amiga</strain>
    </source>
</reference>
<comment type="caution">
    <text evidence="2">The sequence shown here is derived from an EMBL/GenBank/DDBJ whole genome shotgun (WGS) entry which is preliminary data.</text>
</comment>
<dbReference type="OrthoDB" id="1356406at2759"/>
<gene>
    <name evidence="2" type="ORF">Lalb_Chr13g0298431</name>
</gene>
<dbReference type="Proteomes" id="UP000447434">
    <property type="component" value="Chromosome 13"/>
</dbReference>
<evidence type="ECO:0000313" key="2">
    <source>
        <dbReference type="EMBL" id="KAE9601494.1"/>
    </source>
</evidence>
<proteinExistence type="predicted"/>
<evidence type="ECO:0000256" key="1">
    <source>
        <dbReference type="SAM" id="MobiDB-lite"/>
    </source>
</evidence>
<feature type="region of interest" description="Disordered" evidence="1">
    <location>
        <begin position="25"/>
        <end position="74"/>
    </location>
</feature>
<keyword evidence="3" id="KW-1185">Reference proteome</keyword>